<dbReference type="GO" id="GO:0031902">
    <property type="term" value="C:late endosome membrane"/>
    <property type="evidence" value="ECO:0007669"/>
    <property type="project" value="UniProtKB-SubCell"/>
</dbReference>
<dbReference type="EnsemblMetazoa" id="PHUM156990-RA">
    <property type="protein sequence ID" value="PHUM156990-PA"/>
    <property type="gene ID" value="PHUM156990"/>
</dbReference>
<feature type="region of interest" description="Disordered" evidence="15">
    <location>
        <begin position="51"/>
        <end position="75"/>
    </location>
</feature>
<dbReference type="AlphaFoldDB" id="E0VFG4"/>
<evidence type="ECO:0000256" key="5">
    <source>
        <dbReference type="ARBA" id="ARBA00022723"/>
    </source>
</evidence>
<evidence type="ECO:0000313" key="20">
    <source>
        <dbReference type="Proteomes" id="UP000009046"/>
    </source>
</evidence>
<evidence type="ECO:0000256" key="13">
    <source>
        <dbReference type="ARBA" id="ARBA00023228"/>
    </source>
</evidence>
<dbReference type="InParanoid" id="E0VFG4"/>
<dbReference type="PANTHER" id="PTHR22950:SF244">
    <property type="entry name" value="NEUTRAL AMINO ACID TRANSPORTER 9"/>
    <property type="match status" value="1"/>
</dbReference>
<dbReference type="EMBL" id="DS235111">
    <property type="protein sequence ID" value="EEB12120.1"/>
    <property type="molecule type" value="Genomic_DNA"/>
</dbReference>
<keyword evidence="10 16" id="KW-0472">Membrane</keyword>
<keyword evidence="8 16" id="KW-1133">Transmembrane helix</keyword>
<feature type="transmembrane region" description="Helical" evidence="16">
    <location>
        <begin position="332"/>
        <end position="353"/>
    </location>
</feature>
<dbReference type="eggNOG" id="KOG1305">
    <property type="taxonomic scope" value="Eukaryota"/>
</dbReference>
<keyword evidence="12" id="KW-0325">Glycoprotein</keyword>
<keyword evidence="13" id="KW-0458">Lysosome</keyword>
<keyword evidence="3" id="KW-0813">Transport</keyword>
<reference evidence="19" key="3">
    <citation type="submission" date="2020-05" db="UniProtKB">
        <authorList>
            <consortium name="EnsemblMetazoa"/>
        </authorList>
    </citation>
    <scope>IDENTIFICATION</scope>
    <source>
        <strain evidence="19">USDA</strain>
    </source>
</reference>
<reference evidence="18" key="2">
    <citation type="submission" date="2007-04" db="EMBL/GenBank/DDBJ databases">
        <title>The genome of the human body louse.</title>
        <authorList>
            <consortium name="The Human Body Louse Genome Consortium"/>
            <person name="Kirkness E."/>
            <person name="Walenz B."/>
            <person name="Hass B."/>
            <person name="Bruggner R."/>
            <person name="Strausberg R."/>
        </authorList>
    </citation>
    <scope>NUCLEOTIDE SEQUENCE</scope>
    <source>
        <strain evidence="18">USDA</strain>
    </source>
</reference>
<evidence type="ECO:0000256" key="12">
    <source>
        <dbReference type="ARBA" id="ARBA00023180"/>
    </source>
</evidence>
<keyword evidence="6" id="KW-0967">Endosome</keyword>
<dbReference type="VEuPathDB" id="VectorBase:PHUM156990"/>
<feature type="transmembrane region" description="Helical" evidence="16">
    <location>
        <begin position="525"/>
        <end position="543"/>
    </location>
</feature>
<evidence type="ECO:0000259" key="17">
    <source>
        <dbReference type="Pfam" id="PF01490"/>
    </source>
</evidence>
<proteinExistence type="inferred from homology"/>
<dbReference type="GO" id="GO:0015179">
    <property type="term" value="F:L-amino acid transmembrane transporter activity"/>
    <property type="evidence" value="ECO:0007669"/>
    <property type="project" value="TreeGrafter"/>
</dbReference>
<dbReference type="InterPro" id="IPR013057">
    <property type="entry name" value="AA_transpt_TM"/>
</dbReference>
<keyword evidence="20" id="KW-1185">Reference proteome</keyword>
<evidence type="ECO:0000256" key="15">
    <source>
        <dbReference type="SAM" id="MobiDB-lite"/>
    </source>
</evidence>
<dbReference type="GO" id="GO:0005765">
    <property type="term" value="C:lysosomal membrane"/>
    <property type="evidence" value="ECO:0007669"/>
    <property type="project" value="UniProtKB-SubCell"/>
</dbReference>
<keyword evidence="11" id="KW-1015">Disulfide bond</keyword>
<dbReference type="EMBL" id="AAZO01001835">
    <property type="status" value="NOT_ANNOTATED_CDS"/>
    <property type="molecule type" value="Genomic_DNA"/>
</dbReference>
<dbReference type="GO" id="GO:0046872">
    <property type="term" value="F:metal ion binding"/>
    <property type="evidence" value="ECO:0007669"/>
    <property type="project" value="UniProtKB-KW"/>
</dbReference>
<evidence type="ECO:0000256" key="10">
    <source>
        <dbReference type="ARBA" id="ARBA00023136"/>
    </source>
</evidence>
<dbReference type="PANTHER" id="PTHR22950">
    <property type="entry name" value="AMINO ACID TRANSPORTER"/>
    <property type="match status" value="1"/>
</dbReference>
<feature type="transmembrane region" description="Helical" evidence="16">
    <location>
        <begin position="365"/>
        <end position="386"/>
    </location>
</feature>
<evidence type="ECO:0000256" key="11">
    <source>
        <dbReference type="ARBA" id="ARBA00023157"/>
    </source>
</evidence>
<feature type="domain" description="Amino acid transporter transmembrane" evidence="17">
    <location>
        <begin position="356"/>
        <end position="550"/>
    </location>
</feature>
<feature type="transmembrane region" description="Helical" evidence="16">
    <location>
        <begin position="482"/>
        <end position="504"/>
    </location>
</feature>
<keyword evidence="9" id="KW-0915">Sodium</keyword>
<evidence type="ECO:0000256" key="4">
    <source>
        <dbReference type="ARBA" id="ARBA00022692"/>
    </source>
</evidence>
<feature type="transmembrane region" description="Helical" evidence="16">
    <location>
        <begin position="440"/>
        <end position="462"/>
    </location>
</feature>
<feature type="domain" description="Amino acid transporter transmembrane" evidence="17">
    <location>
        <begin position="146"/>
        <end position="278"/>
    </location>
</feature>
<evidence type="ECO:0000256" key="8">
    <source>
        <dbReference type="ARBA" id="ARBA00022989"/>
    </source>
</evidence>
<dbReference type="RefSeq" id="XP_002424858.1">
    <property type="nucleotide sequence ID" value="XM_002424813.1"/>
</dbReference>
<protein>
    <submittedName>
        <fullName evidence="18 19">Amino acid transporter, putative</fullName>
    </submittedName>
</protein>
<dbReference type="HOGENOM" id="CLU_037564_0_0_1"/>
<dbReference type="Pfam" id="PF01490">
    <property type="entry name" value="Aa_trans"/>
    <property type="match status" value="2"/>
</dbReference>
<feature type="compositionally biased region" description="Low complexity" evidence="15">
    <location>
        <begin position="63"/>
        <end position="73"/>
    </location>
</feature>
<evidence type="ECO:0000256" key="16">
    <source>
        <dbReference type="SAM" id="Phobius"/>
    </source>
</evidence>
<evidence type="ECO:0000256" key="3">
    <source>
        <dbReference type="ARBA" id="ARBA00022448"/>
    </source>
</evidence>
<feature type="transmembrane region" description="Helical" evidence="16">
    <location>
        <begin position="148"/>
        <end position="169"/>
    </location>
</feature>
<organism>
    <name type="scientific">Pediculus humanus subsp. corporis</name>
    <name type="common">Body louse</name>
    <dbReference type="NCBI Taxonomy" id="121224"/>
    <lineage>
        <taxon>Eukaryota</taxon>
        <taxon>Metazoa</taxon>
        <taxon>Ecdysozoa</taxon>
        <taxon>Arthropoda</taxon>
        <taxon>Hexapoda</taxon>
        <taxon>Insecta</taxon>
        <taxon>Pterygota</taxon>
        <taxon>Neoptera</taxon>
        <taxon>Paraneoptera</taxon>
        <taxon>Psocodea</taxon>
        <taxon>Troctomorpha</taxon>
        <taxon>Phthiraptera</taxon>
        <taxon>Anoplura</taxon>
        <taxon>Pediculidae</taxon>
        <taxon>Pediculus</taxon>
    </lineage>
</organism>
<dbReference type="CTD" id="8236510"/>
<evidence type="ECO:0000313" key="18">
    <source>
        <dbReference type="EMBL" id="EEB12120.1"/>
    </source>
</evidence>
<dbReference type="Proteomes" id="UP000009046">
    <property type="component" value="Unassembled WGS sequence"/>
</dbReference>
<keyword evidence="7" id="KW-0029">Amino-acid transport</keyword>
<feature type="transmembrane region" description="Helical" evidence="16">
    <location>
        <begin position="406"/>
        <end position="428"/>
    </location>
</feature>
<keyword evidence="4 16" id="KW-0812">Transmembrane</keyword>
<evidence type="ECO:0000256" key="14">
    <source>
        <dbReference type="ARBA" id="ARBA00038442"/>
    </source>
</evidence>
<dbReference type="OMA" id="FYALIMG"/>
<evidence type="ECO:0000256" key="6">
    <source>
        <dbReference type="ARBA" id="ARBA00022753"/>
    </source>
</evidence>
<feature type="transmembrane region" description="Helical" evidence="16">
    <location>
        <begin position="175"/>
        <end position="197"/>
    </location>
</feature>
<evidence type="ECO:0000256" key="2">
    <source>
        <dbReference type="ARBA" id="ARBA00004155"/>
    </source>
</evidence>
<reference evidence="18" key="1">
    <citation type="submission" date="2007-04" db="EMBL/GenBank/DDBJ databases">
        <title>Annotation of Pediculus humanus corporis strain USDA.</title>
        <authorList>
            <person name="Kirkness E."/>
            <person name="Hannick L."/>
            <person name="Hass B."/>
            <person name="Bruggner R."/>
            <person name="Lawson D."/>
            <person name="Bidwell S."/>
            <person name="Joardar V."/>
            <person name="Caler E."/>
            <person name="Walenz B."/>
            <person name="Inman J."/>
            <person name="Schobel S."/>
            <person name="Galinsky K."/>
            <person name="Amedeo P."/>
            <person name="Strausberg R."/>
        </authorList>
    </citation>
    <scope>NUCLEOTIDE SEQUENCE</scope>
    <source>
        <strain evidence="18">USDA</strain>
    </source>
</reference>
<evidence type="ECO:0000313" key="19">
    <source>
        <dbReference type="EnsemblMetazoa" id="PHUM156990-PA"/>
    </source>
</evidence>
<sequence length="551" mass="62680">MKFKKETKTWKISGDVDTESEANDCEPLLTDASDVSRGTFGTTCMFPDASETTDFDSSKQMETNGTTNSSDSGTPREIPYFFGSLFKKPKIENTVDDALSRFKYYSKIKNFIRRDDTCPRLYDHGVPSSVFVPYIPGSDHQSGKQSSIVTIFSIWNTIIGSSLLTMPWSMEKSGLANGIFLVILMGALCLYTAYLLLRVQQLHGGGHVDWEVADLSGYLLGKQSEMIAKIFSLVVLMGALIVYWILMSNFLFHSVDYVYERINGFPNENVYGNVSVICLNNYSQLTINVEQTSIVKRLTTTNENVGDFDYDDDDDDDYNNNNDDFLPFYRKIWNYQTTVPIFLILIIGPLVNFESATFFTKFNSLGTLSVLYLLFFVTVKSYAWGINVDFYSDKNPYHIPNFNIDFPVLTGMLALALFIHNIIITVMRNNKHQEKNGRDLSIAFILVVLTYLIVGVVFYIAFPLDKHCIEANLLDNFQNSDFMTVVARVFLFFQLVTVYPLIIYMLRIQLFTTLINKVYPGMPQILLFNCVIIVICVSFAIFLPKIGTIIR</sequence>
<comment type="subcellular location">
    <subcellularLocation>
        <location evidence="1">Late endosome membrane</location>
        <topology evidence="1">Multi-pass membrane protein</topology>
    </subcellularLocation>
    <subcellularLocation>
        <location evidence="2">Lysosome membrane</location>
        <topology evidence="2">Multi-pass membrane protein</topology>
    </subcellularLocation>
</comment>
<dbReference type="KEGG" id="phu:Phum_PHUM156990"/>
<evidence type="ECO:0000256" key="9">
    <source>
        <dbReference type="ARBA" id="ARBA00023053"/>
    </source>
</evidence>
<evidence type="ECO:0000256" key="1">
    <source>
        <dbReference type="ARBA" id="ARBA00004107"/>
    </source>
</evidence>
<evidence type="ECO:0000256" key="7">
    <source>
        <dbReference type="ARBA" id="ARBA00022970"/>
    </source>
</evidence>
<comment type="similarity">
    <text evidence="14">Belongs to the amino acid/polyamine transporter 2 family. SLC38A9 subfamily.</text>
</comment>
<keyword evidence="5" id="KW-0479">Metal-binding</keyword>
<dbReference type="STRING" id="121224.E0VFG4"/>
<gene>
    <name evidence="19" type="primary">8236510</name>
    <name evidence="18" type="ORF">Phum_PHUM156990</name>
</gene>
<feature type="transmembrane region" description="Helical" evidence="16">
    <location>
        <begin position="226"/>
        <end position="246"/>
    </location>
</feature>
<dbReference type="GeneID" id="8236510"/>
<dbReference type="OrthoDB" id="294730at2759"/>
<accession>E0VFG4</accession>
<name>E0VFG4_PEDHC</name>